<dbReference type="EMBL" id="JANPWB010000012">
    <property type="protein sequence ID" value="KAJ1114076.1"/>
    <property type="molecule type" value="Genomic_DNA"/>
</dbReference>
<sequence length="79" mass="8405">MGRVWSRGGPTKLVSVPRRRRTKTGRSGLPRPRLVVCAEAWGGGVAERRGELALPRSRTQDFAEPPPEISCGGGSAAGH</sequence>
<dbReference type="AlphaFoldDB" id="A0AAV7NDM4"/>
<gene>
    <name evidence="2" type="ORF">NDU88_002315</name>
</gene>
<dbReference type="Proteomes" id="UP001066276">
    <property type="component" value="Chromosome 8"/>
</dbReference>
<accession>A0AAV7NDM4</accession>
<organism evidence="2 3">
    <name type="scientific">Pleurodeles waltl</name>
    <name type="common">Iberian ribbed newt</name>
    <dbReference type="NCBI Taxonomy" id="8319"/>
    <lineage>
        <taxon>Eukaryota</taxon>
        <taxon>Metazoa</taxon>
        <taxon>Chordata</taxon>
        <taxon>Craniata</taxon>
        <taxon>Vertebrata</taxon>
        <taxon>Euteleostomi</taxon>
        <taxon>Amphibia</taxon>
        <taxon>Batrachia</taxon>
        <taxon>Caudata</taxon>
        <taxon>Salamandroidea</taxon>
        <taxon>Salamandridae</taxon>
        <taxon>Pleurodelinae</taxon>
        <taxon>Pleurodeles</taxon>
    </lineage>
</organism>
<feature type="region of interest" description="Disordered" evidence="1">
    <location>
        <begin position="55"/>
        <end position="79"/>
    </location>
</feature>
<protein>
    <submittedName>
        <fullName evidence="2">Uncharacterized protein</fullName>
    </submittedName>
</protein>
<keyword evidence="3" id="KW-1185">Reference proteome</keyword>
<comment type="caution">
    <text evidence="2">The sequence shown here is derived from an EMBL/GenBank/DDBJ whole genome shotgun (WGS) entry which is preliminary data.</text>
</comment>
<evidence type="ECO:0000313" key="3">
    <source>
        <dbReference type="Proteomes" id="UP001066276"/>
    </source>
</evidence>
<reference evidence="2" key="1">
    <citation type="journal article" date="2022" name="bioRxiv">
        <title>Sequencing and chromosome-scale assembly of the giantPleurodeles waltlgenome.</title>
        <authorList>
            <person name="Brown T."/>
            <person name="Elewa A."/>
            <person name="Iarovenko S."/>
            <person name="Subramanian E."/>
            <person name="Araus A.J."/>
            <person name="Petzold A."/>
            <person name="Susuki M."/>
            <person name="Suzuki K.-i.T."/>
            <person name="Hayashi T."/>
            <person name="Toyoda A."/>
            <person name="Oliveira C."/>
            <person name="Osipova E."/>
            <person name="Leigh N.D."/>
            <person name="Simon A."/>
            <person name="Yun M.H."/>
        </authorList>
    </citation>
    <scope>NUCLEOTIDE SEQUENCE</scope>
    <source>
        <strain evidence="2">20211129_DDA</strain>
        <tissue evidence="2">Liver</tissue>
    </source>
</reference>
<evidence type="ECO:0000256" key="1">
    <source>
        <dbReference type="SAM" id="MobiDB-lite"/>
    </source>
</evidence>
<evidence type="ECO:0000313" key="2">
    <source>
        <dbReference type="EMBL" id="KAJ1114076.1"/>
    </source>
</evidence>
<proteinExistence type="predicted"/>
<name>A0AAV7NDM4_PLEWA</name>
<feature type="region of interest" description="Disordered" evidence="1">
    <location>
        <begin position="1"/>
        <end position="30"/>
    </location>
</feature>